<comment type="caution">
    <text evidence="2">The sequence shown here is derived from an EMBL/GenBank/DDBJ whole genome shotgun (WGS) entry which is preliminary data.</text>
</comment>
<dbReference type="Pfam" id="PF06985">
    <property type="entry name" value="HET"/>
    <property type="match status" value="1"/>
</dbReference>
<evidence type="ECO:0000259" key="1">
    <source>
        <dbReference type="Pfam" id="PF06985"/>
    </source>
</evidence>
<dbReference type="Proteomes" id="UP001152130">
    <property type="component" value="Unassembled WGS sequence"/>
</dbReference>
<keyword evidence="3" id="KW-1185">Reference proteome</keyword>
<reference evidence="2" key="1">
    <citation type="submission" date="2022-10" db="EMBL/GenBank/DDBJ databases">
        <title>Fusarium specimens isolated from Avocado Roots.</title>
        <authorList>
            <person name="Stajich J."/>
            <person name="Roper C."/>
            <person name="Heimlech-Rivalta G."/>
        </authorList>
    </citation>
    <scope>NUCLEOTIDE SEQUENCE</scope>
    <source>
        <strain evidence="2">CF00143</strain>
    </source>
</reference>
<dbReference type="PANTHER" id="PTHR33112:SF10">
    <property type="entry name" value="TOL"/>
    <property type="match status" value="1"/>
</dbReference>
<dbReference type="EMBL" id="JAPDHF010000021">
    <property type="protein sequence ID" value="KAJ4005495.1"/>
    <property type="molecule type" value="Genomic_DNA"/>
</dbReference>
<accession>A0A9W8PGL6</accession>
<name>A0A9W8PGL6_9HYPO</name>
<evidence type="ECO:0000313" key="3">
    <source>
        <dbReference type="Proteomes" id="UP001152130"/>
    </source>
</evidence>
<protein>
    <recommendedName>
        <fullName evidence="1">Heterokaryon incompatibility domain-containing protein</fullName>
    </recommendedName>
</protein>
<sequence length="430" mass="49181">MDAPSLRLVDTKQDNVVGKYIALSHCWGKLSKEERFCTYIDNIQDLRQQIPFERLPQTFKDAVTATRSLNVEYLWIDSLCIIQEDPEDWKYEAARMEDVFHSAYCTIAANSSTSSLDGFLGYRRERAVIGITTAQGPLYLAQAIDDFGRDVERGILNTRGWVFQERALSRRTIHFTSTQVYWECGHGIHCETLAHLRNPESELLGDSNFPNYGLQKYKDDSIRLIQYLYRTYSGLSLTNTTDRSKALLGLEKPLGRTFKSRAEYGTLSAYFERLLLWQRDQTPPLIDIPYPDGDAVPSWSWISLIGKISYLDLPFGKVNWTGDVTNLFSTQPDQDNLPWEEGLQAVAHELSIEEEDLKNRVRTDLIYARMDPKDFKCVVVGTSKLTNDDGITDQYVLLIQQKSPGLYKRIGVGTLLSFHIRPEIGSVYII</sequence>
<evidence type="ECO:0000313" key="2">
    <source>
        <dbReference type="EMBL" id="KAJ4005495.1"/>
    </source>
</evidence>
<dbReference type="AlphaFoldDB" id="A0A9W8PGL6"/>
<dbReference type="PANTHER" id="PTHR33112">
    <property type="entry name" value="DOMAIN PROTEIN, PUTATIVE-RELATED"/>
    <property type="match status" value="1"/>
</dbReference>
<proteinExistence type="predicted"/>
<feature type="domain" description="Heterokaryon incompatibility" evidence="1">
    <location>
        <begin position="20"/>
        <end position="165"/>
    </location>
</feature>
<gene>
    <name evidence="2" type="ORF">NW766_011044</name>
</gene>
<dbReference type="InterPro" id="IPR010730">
    <property type="entry name" value="HET"/>
</dbReference>
<organism evidence="2 3">
    <name type="scientific">Fusarium irregulare</name>
    <dbReference type="NCBI Taxonomy" id="2494466"/>
    <lineage>
        <taxon>Eukaryota</taxon>
        <taxon>Fungi</taxon>
        <taxon>Dikarya</taxon>
        <taxon>Ascomycota</taxon>
        <taxon>Pezizomycotina</taxon>
        <taxon>Sordariomycetes</taxon>
        <taxon>Hypocreomycetidae</taxon>
        <taxon>Hypocreales</taxon>
        <taxon>Nectriaceae</taxon>
        <taxon>Fusarium</taxon>
        <taxon>Fusarium incarnatum-equiseti species complex</taxon>
    </lineage>
</organism>